<dbReference type="AlphaFoldDB" id="A0A4U5N781"/>
<keyword evidence="1" id="KW-0479">Metal-binding</keyword>
<dbReference type="GO" id="GO:0034244">
    <property type="term" value="P:negative regulation of transcription elongation by RNA polymerase II"/>
    <property type="evidence" value="ECO:0007669"/>
    <property type="project" value="InterPro"/>
</dbReference>
<evidence type="ECO:0000256" key="2">
    <source>
        <dbReference type="ARBA" id="ARBA00022771"/>
    </source>
</evidence>
<evidence type="ECO:0000256" key="6">
    <source>
        <dbReference type="SAM" id="MobiDB-lite"/>
    </source>
</evidence>
<dbReference type="PANTHER" id="PTHR33304:SF49">
    <property type="entry name" value="OS12G0161500 PROTEIN"/>
    <property type="match status" value="1"/>
</dbReference>
<dbReference type="EMBL" id="RCHU01001107">
    <property type="protein sequence ID" value="TKR78566.1"/>
    <property type="molecule type" value="Genomic_DNA"/>
</dbReference>
<feature type="compositionally biased region" description="Low complexity" evidence="6">
    <location>
        <begin position="38"/>
        <end position="50"/>
    </location>
</feature>
<keyword evidence="5" id="KW-0804">Transcription</keyword>
<evidence type="ECO:0000256" key="5">
    <source>
        <dbReference type="ARBA" id="ARBA00023163"/>
    </source>
</evidence>
<comment type="caution">
    <text evidence="8">The sequence shown here is derived from an EMBL/GenBank/DDBJ whole genome shotgun (WGS) entry which is preliminary data.</text>
</comment>
<evidence type="ECO:0000256" key="1">
    <source>
        <dbReference type="ARBA" id="ARBA00022723"/>
    </source>
</evidence>
<evidence type="ECO:0000256" key="3">
    <source>
        <dbReference type="ARBA" id="ARBA00022833"/>
    </source>
</evidence>
<reference evidence="8" key="1">
    <citation type="submission" date="2018-10" db="EMBL/GenBank/DDBJ databases">
        <title>Population genomic analysis revealed the cold adaptation of white poplar.</title>
        <authorList>
            <person name="Liu Y.-J."/>
        </authorList>
    </citation>
    <scope>NUCLEOTIDE SEQUENCE [LARGE SCALE GENOMIC DNA]</scope>
    <source>
        <strain evidence="8">PAL-ZL1</strain>
    </source>
</reference>
<dbReference type="PANTHER" id="PTHR33304">
    <property type="match status" value="1"/>
</dbReference>
<dbReference type="InterPro" id="IPR049914">
    <property type="entry name" value="PHD1-3/5-6"/>
</dbReference>
<dbReference type="GO" id="GO:0140566">
    <property type="term" value="F:histone reader activity"/>
    <property type="evidence" value="ECO:0007669"/>
    <property type="project" value="InterPro"/>
</dbReference>
<dbReference type="InterPro" id="IPR056280">
    <property type="entry name" value="AIPP2-like_SPOC"/>
</dbReference>
<evidence type="ECO:0000259" key="7">
    <source>
        <dbReference type="Pfam" id="PF23121"/>
    </source>
</evidence>
<feature type="domain" description="AIPP2-like SPOC-like" evidence="7">
    <location>
        <begin position="66"/>
        <end position="141"/>
    </location>
</feature>
<gene>
    <name evidence="8" type="ORF">D5086_0000281310</name>
</gene>
<protein>
    <recommendedName>
        <fullName evidence="7">AIPP2-like SPOC-like domain-containing protein</fullName>
    </recommendedName>
</protein>
<feature type="region of interest" description="Disordered" evidence="6">
    <location>
        <begin position="1"/>
        <end position="60"/>
    </location>
</feature>
<organism evidence="8">
    <name type="scientific">Populus alba</name>
    <name type="common">White poplar</name>
    <dbReference type="NCBI Taxonomy" id="43335"/>
    <lineage>
        <taxon>Eukaryota</taxon>
        <taxon>Viridiplantae</taxon>
        <taxon>Streptophyta</taxon>
        <taxon>Embryophyta</taxon>
        <taxon>Tracheophyta</taxon>
        <taxon>Spermatophyta</taxon>
        <taxon>Magnoliopsida</taxon>
        <taxon>eudicotyledons</taxon>
        <taxon>Gunneridae</taxon>
        <taxon>Pentapetalae</taxon>
        <taxon>rosids</taxon>
        <taxon>fabids</taxon>
        <taxon>Malpighiales</taxon>
        <taxon>Salicaceae</taxon>
        <taxon>Saliceae</taxon>
        <taxon>Populus</taxon>
    </lineage>
</organism>
<dbReference type="Pfam" id="PF23121">
    <property type="entry name" value="SPOC_AIPP2"/>
    <property type="match status" value="1"/>
</dbReference>
<feature type="compositionally biased region" description="Polar residues" evidence="6">
    <location>
        <begin position="1"/>
        <end position="12"/>
    </location>
</feature>
<evidence type="ECO:0000313" key="8">
    <source>
        <dbReference type="EMBL" id="TKR78566.1"/>
    </source>
</evidence>
<dbReference type="STRING" id="43335.A0A4U5N781"/>
<evidence type="ECO:0000256" key="4">
    <source>
        <dbReference type="ARBA" id="ARBA00023015"/>
    </source>
</evidence>
<proteinExistence type="predicted"/>
<keyword evidence="2" id="KW-0863">Zinc-finger</keyword>
<name>A0A4U5N781_POPAL</name>
<dbReference type="GO" id="GO:0008270">
    <property type="term" value="F:zinc ion binding"/>
    <property type="evidence" value="ECO:0007669"/>
    <property type="project" value="UniProtKB-KW"/>
</dbReference>
<accession>A0A4U5N781</accession>
<keyword evidence="4" id="KW-0805">Transcription regulation</keyword>
<keyword evidence="3" id="KW-0862">Zinc</keyword>
<sequence length="223" mass="24458">MQSTSSRSTGNGEQRKRKRKLVLDDDGNSDGEGGGESVEGSVVDPCQQAPPGVPAPPLAMPQSSLFSESYENVCAQPLSIQFGNILSMSDAWPPMFQTTPPTDEHIALYFFPKHERDERAFESLVDEIILHDYALKAVRNSQEEEAETESFAVTNSFAPITFLNFTSSSSSLSYLIPLKLNYRRLVKGKQSSNGLLAIHCFSEMGQPQLSSVAPFGVTMDEQS</sequence>